<dbReference type="Proteomes" id="UP000289206">
    <property type="component" value="Segment"/>
</dbReference>
<proteinExistence type="predicted"/>
<dbReference type="GeneID" id="55011124"/>
<evidence type="ECO:0000313" key="1">
    <source>
        <dbReference type="EMBL" id="QAY16145.1"/>
    </source>
</evidence>
<dbReference type="EMBL" id="MK411746">
    <property type="protein sequence ID" value="QAY16145.1"/>
    <property type="molecule type" value="Genomic_DNA"/>
</dbReference>
<reference evidence="1 2" key="1">
    <citation type="submission" date="2019-01" db="EMBL/GenBank/DDBJ databases">
        <authorList>
            <person name="Adair T.L."/>
            <person name="Lucas L.G."/>
            <person name="Young A.M."/>
            <person name="Antrich S.C."/>
            <person name="Baird A.G."/>
            <person name="Dunn E.L."/>
            <person name="Fernandes B.I."/>
            <person name="Fraley E.G."/>
            <person name="Ghanem A.X."/>
            <person name="Gilbert M.G."/>
            <person name="Morris T.B."/>
            <person name="Nortch B.D."/>
            <person name="Overcash M.E."/>
            <person name="Pavleszek K.E."/>
            <person name="Pellegrini L.I.O."/>
            <person name="Pham L.T."/>
            <person name="Rule L.S."/>
            <person name="Schultz E.M."/>
            <person name="Smith J."/>
            <person name="Thong B.J."/>
            <person name="Turner H.A."/>
            <person name="Walker G."/>
            <person name="Whitaker Z.J."/>
            <person name="Wilsey R.N."/>
            <person name="Yanney R.L."/>
            <person name="Klyczek K."/>
            <person name="Garlena R.A."/>
            <person name="Russell D.A."/>
            <person name="Pope W.H."/>
            <person name="Jacobs-Sera D."/>
            <person name="Hatfull G.F."/>
        </authorList>
    </citation>
    <scope>NUCLEOTIDE SEQUENCE [LARGE SCALE GENOMIC DNA]</scope>
</reference>
<protein>
    <submittedName>
        <fullName evidence="1">Uncharacterized protein</fullName>
    </submittedName>
</protein>
<organism evidence="1 2">
    <name type="scientific">Arthrobacter phage Sonali</name>
    <dbReference type="NCBI Taxonomy" id="2510495"/>
    <lineage>
        <taxon>Viruses</taxon>
        <taxon>Duplodnaviria</taxon>
        <taxon>Heunggongvirae</taxon>
        <taxon>Uroviricota</taxon>
        <taxon>Caudoviricetes</taxon>
        <taxon>Sonalivirus</taxon>
        <taxon>Sonalivirus sonali</taxon>
    </lineage>
</organism>
<keyword evidence="2" id="KW-1185">Reference proteome</keyword>
<sequence length="97" mass="10636">MTTHTSAAAVSARLRRAGFTPIATTSRRREGIRVTRGALPGNVSIVVDLDIVRQATRLADLLEAELKTWEGFTFYRHADVHFNISKQPITSGTNAAE</sequence>
<accession>A0A411CQE4</accession>
<dbReference type="KEGG" id="vg:55011124"/>
<name>A0A411CQE4_9CAUD</name>
<evidence type="ECO:0000313" key="2">
    <source>
        <dbReference type="Proteomes" id="UP000289206"/>
    </source>
</evidence>
<dbReference type="RefSeq" id="YP_009819706.1">
    <property type="nucleotide sequence ID" value="NC_048152.1"/>
</dbReference>
<gene>
    <name evidence="1" type="primary">33</name>
    <name evidence="1" type="ORF">SEA_SONALI_33</name>
</gene>